<dbReference type="GO" id="GO:0004525">
    <property type="term" value="F:ribonuclease III activity"/>
    <property type="evidence" value="ECO:0007669"/>
    <property type="project" value="TreeGrafter"/>
</dbReference>
<proteinExistence type="predicted"/>
<gene>
    <name evidence="7" type="ORF">VFH_II160520</name>
</gene>
<organism evidence="7 8">
    <name type="scientific">Vicia faba</name>
    <name type="common">Broad bean</name>
    <name type="synonym">Faba vulgaris</name>
    <dbReference type="NCBI Taxonomy" id="3906"/>
    <lineage>
        <taxon>Eukaryota</taxon>
        <taxon>Viridiplantae</taxon>
        <taxon>Streptophyta</taxon>
        <taxon>Embryophyta</taxon>
        <taxon>Tracheophyta</taxon>
        <taxon>Spermatophyta</taxon>
        <taxon>Magnoliopsida</taxon>
        <taxon>eudicotyledons</taxon>
        <taxon>Gunneridae</taxon>
        <taxon>Pentapetalae</taxon>
        <taxon>rosids</taxon>
        <taxon>fabids</taxon>
        <taxon>Fabales</taxon>
        <taxon>Fabaceae</taxon>
        <taxon>Papilionoideae</taxon>
        <taxon>50 kb inversion clade</taxon>
        <taxon>NPAAA clade</taxon>
        <taxon>Hologalegina</taxon>
        <taxon>IRL clade</taxon>
        <taxon>Fabeae</taxon>
        <taxon>Vicia</taxon>
    </lineage>
</organism>
<dbReference type="Proteomes" id="UP001157006">
    <property type="component" value="Chromosome 2"/>
</dbReference>
<evidence type="ECO:0000256" key="1">
    <source>
        <dbReference type="ARBA" id="ARBA00022737"/>
    </source>
</evidence>
<evidence type="ECO:0000256" key="2">
    <source>
        <dbReference type="ARBA" id="ARBA00022884"/>
    </source>
</evidence>
<dbReference type="GO" id="GO:0010468">
    <property type="term" value="P:regulation of gene expression"/>
    <property type="evidence" value="ECO:0007669"/>
    <property type="project" value="TreeGrafter"/>
</dbReference>
<dbReference type="Gene3D" id="3.30.160.20">
    <property type="match status" value="2"/>
</dbReference>
<feature type="domain" description="DRBM" evidence="6">
    <location>
        <begin position="16"/>
        <end position="85"/>
    </location>
</feature>
<feature type="domain" description="DRBM" evidence="6">
    <location>
        <begin position="102"/>
        <end position="172"/>
    </location>
</feature>
<keyword evidence="2 4" id="KW-0694">RNA-binding</keyword>
<protein>
    <recommendedName>
        <fullName evidence="6">DRBM domain-containing protein</fullName>
    </recommendedName>
</protein>
<dbReference type="PANTHER" id="PTHR11207">
    <property type="entry name" value="RIBONUCLEASE III"/>
    <property type="match status" value="1"/>
</dbReference>
<evidence type="ECO:0000259" key="6">
    <source>
        <dbReference type="PROSITE" id="PS50137"/>
    </source>
</evidence>
<evidence type="ECO:0000313" key="8">
    <source>
        <dbReference type="Proteomes" id="UP001157006"/>
    </source>
</evidence>
<dbReference type="Pfam" id="PF00035">
    <property type="entry name" value="dsrm"/>
    <property type="match status" value="2"/>
</dbReference>
<dbReference type="GO" id="GO:0006396">
    <property type="term" value="P:RNA processing"/>
    <property type="evidence" value="ECO:0007669"/>
    <property type="project" value="TreeGrafter"/>
</dbReference>
<dbReference type="InterPro" id="IPR014720">
    <property type="entry name" value="dsRBD_dom"/>
</dbReference>
<dbReference type="PANTHER" id="PTHR11207:SF1">
    <property type="entry name" value="DOUBLE-STRANDED RNA-BINDING PROTEIN 1"/>
    <property type="match status" value="1"/>
</dbReference>
<evidence type="ECO:0000256" key="4">
    <source>
        <dbReference type="PROSITE-ProRule" id="PRU00266"/>
    </source>
</evidence>
<reference evidence="7 8" key="1">
    <citation type="submission" date="2023-01" db="EMBL/GenBank/DDBJ databases">
        <authorList>
            <person name="Kreplak J."/>
        </authorList>
    </citation>
    <scope>NUCLEOTIDE SEQUENCE [LARGE SCALE GENOMIC DNA]</scope>
</reference>
<evidence type="ECO:0000256" key="5">
    <source>
        <dbReference type="SAM" id="MobiDB-lite"/>
    </source>
</evidence>
<comment type="function">
    <text evidence="3">Binds double-stranded RNA.</text>
</comment>
<evidence type="ECO:0000313" key="7">
    <source>
        <dbReference type="EMBL" id="CAI8599132.1"/>
    </source>
</evidence>
<name>A0AAV0ZTF4_VICFA</name>
<dbReference type="SUPFAM" id="SSF54768">
    <property type="entry name" value="dsRNA-binding domain-like"/>
    <property type="match status" value="2"/>
</dbReference>
<dbReference type="GO" id="GO:0003725">
    <property type="term" value="F:double-stranded RNA binding"/>
    <property type="evidence" value="ECO:0007669"/>
    <property type="project" value="InterPro"/>
</dbReference>
<dbReference type="PROSITE" id="PS50137">
    <property type="entry name" value="DS_RBD"/>
    <property type="match status" value="2"/>
</dbReference>
<dbReference type="GO" id="GO:0005634">
    <property type="term" value="C:nucleus"/>
    <property type="evidence" value="ECO:0007669"/>
    <property type="project" value="TreeGrafter"/>
</dbReference>
<dbReference type="EMBL" id="OX451737">
    <property type="protein sequence ID" value="CAI8599132.1"/>
    <property type="molecule type" value="Genomic_DNA"/>
</dbReference>
<keyword evidence="1" id="KW-0677">Repeat</keyword>
<dbReference type="SMART" id="SM00358">
    <property type="entry name" value="DSRM"/>
    <property type="match status" value="2"/>
</dbReference>
<feature type="compositionally biased region" description="Basic residues" evidence="5">
    <location>
        <begin position="206"/>
        <end position="220"/>
    </location>
</feature>
<dbReference type="FunFam" id="3.30.160.20:FF:000047">
    <property type="entry name" value="double-stranded RNA-binding protein 1"/>
    <property type="match status" value="1"/>
</dbReference>
<feature type="region of interest" description="Disordered" evidence="5">
    <location>
        <begin position="196"/>
        <end position="243"/>
    </location>
</feature>
<dbReference type="InterPro" id="IPR044450">
    <property type="entry name" value="AtDRB-like_DSRM_1"/>
</dbReference>
<accession>A0AAV0ZTF4</accession>
<keyword evidence="8" id="KW-1185">Reference proteome</keyword>
<evidence type="ECO:0000256" key="3">
    <source>
        <dbReference type="ARBA" id="ARBA00037597"/>
    </source>
</evidence>
<dbReference type="AlphaFoldDB" id="A0AAV0ZTF4"/>
<feature type="compositionally biased region" description="Basic and acidic residues" evidence="5">
    <location>
        <begin position="221"/>
        <end position="230"/>
    </location>
</feature>
<sequence>MSTANEDFQGVSNCYVFKSRLQEYAQKAGLPTPVYETIKDGPSHEPCFRSTVIVNEVRYDSLPGFFNRKAAEQSAAEVALMELAKSGEVNHSITQPVHETGLCKNLLQEYAQKMNYAMPMYQCKKDDTPPGRAPLFSCTVDIGGIHYVGGTTKTKKEAEIKAARTALLAIQTNASQTSQNQFGHLTVIPSRKRAADSVADEASKAPKPKKARFKRKFPKRKPSEDKKPRVQTDNTGDGANINHGIESLATANDESGIQEIKSEAMFPSEAVKNFENGIESLASANDEYGIQEIKSEAMFTSEAVKNSESVIKSLATANDESGIQEIKSEEIFLSEAVKNSKNGVSTNHREKETIIHHDEFGIQEIKSEAIFPSEAGDGSFTLNNQEVFDNGKSTEFQPKEVNLENVVTEVSFAPSGDMPANGDIPAKSVEMIEQHCNGDMVSGN</sequence>
<dbReference type="CDD" id="cd19907">
    <property type="entry name" value="DSRM_AtDRB-like_rpt1"/>
    <property type="match status" value="1"/>
</dbReference>